<organism evidence="1 2">
    <name type="scientific">Nitratireductor arenosus</name>
    <dbReference type="NCBI Taxonomy" id="2682096"/>
    <lineage>
        <taxon>Bacteria</taxon>
        <taxon>Pseudomonadati</taxon>
        <taxon>Pseudomonadota</taxon>
        <taxon>Alphaproteobacteria</taxon>
        <taxon>Hyphomicrobiales</taxon>
        <taxon>Phyllobacteriaceae</taxon>
        <taxon>Nitratireductor</taxon>
    </lineage>
</organism>
<accession>A0A844Q978</accession>
<gene>
    <name evidence="1" type="ORF">GN330_00140</name>
</gene>
<dbReference type="EMBL" id="WPHG01000001">
    <property type="protein sequence ID" value="MVA95662.1"/>
    <property type="molecule type" value="Genomic_DNA"/>
</dbReference>
<comment type="caution">
    <text evidence="1">The sequence shown here is derived from an EMBL/GenBank/DDBJ whole genome shotgun (WGS) entry which is preliminary data.</text>
</comment>
<dbReference type="Pfam" id="PF11164">
    <property type="entry name" value="DUF2948"/>
    <property type="match status" value="1"/>
</dbReference>
<protein>
    <submittedName>
        <fullName evidence="1">DUF2948 family protein</fullName>
    </submittedName>
</protein>
<proteinExistence type="predicted"/>
<sequence length="144" mass="16075">MSFLKLVALDSEDLQIISAHVQDAVIKIGDIDYLPRERRVVLPMNRFVWEAPKKLMVPHNERRNAILHFDRVSSVKSSGIARDKPDDVLSLLALRFIEDKAPGGVVELVFAGDGVLRLEVECVEAQLADLGGAWEARARPRHGI</sequence>
<reference evidence="1 2" key="1">
    <citation type="submission" date="2019-12" db="EMBL/GenBank/DDBJ databases">
        <title>Nitratireductor arenosus sp. nov., Isolated from sea sand, Jeju island, South Korea.</title>
        <authorList>
            <person name="Kim W."/>
        </authorList>
    </citation>
    <scope>NUCLEOTIDE SEQUENCE [LARGE SCALE GENOMIC DNA]</scope>
    <source>
        <strain evidence="1 2">CAU 1489</strain>
    </source>
</reference>
<keyword evidence="2" id="KW-1185">Reference proteome</keyword>
<name>A0A844Q978_9HYPH</name>
<evidence type="ECO:0000313" key="1">
    <source>
        <dbReference type="EMBL" id="MVA95662.1"/>
    </source>
</evidence>
<dbReference type="InterPro" id="IPR021335">
    <property type="entry name" value="DUF2948"/>
</dbReference>
<dbReference type="RefSeq" id="WP_156710558.1">
    <property type="nucleotide sequence ID" value="NZ_WPHG01000001.1"/>
</dbReference>
<dbReference type="AlphaFoldDB" id="A0A844Q978"/>
<dbReference type="Proteomes" id="UP000463224">
    <property type="component" value="Unassembled WGS sequence"/>
</dbReference>
<evidence type="ECO:0000313" key="2">
    <source>
        <dbReference type="Proteomes" id="UP000463224"/>
    </source>
</evidence>